<dbReference type="EMBL" id="QSHZ01000055">
    <property type="protein sequence ID" value="RHC47355.1"/>
    <property type="molecule type" value="Genomic_DNA"/>
</dbReference>
<dbReference type="Proteomes" id="UP000283975">
    <property type="component" value="Unassembled WGS sequence"/>
</dbReference>
<evidence type="ECO:0000313" key="1">
    <source>
        <dbReference type="EMBL" id="RHC47355.1"/>
    </source>
</evidence>
<evidence type="ECO:0000313" key="2">
    <source>
        <dbReference type="Proteomes" id="UP000283975"/>
    </source>
</evidence>
<accession>A0A414AGV2</accession>
<protein>
    <submittedName>
        <fullName evidence="1">Uncharacterized protein</fullName>
    </submittedName>
</protein>
<dbReference type="AlphaFoldDB" id="A0A414AGV2"/>
<name>A0A414AGV2_9FIRM</name>
<sequence>MGFVESLRKEYEGRLEVVIYKTGKDFDYIKKYGAVTKSMLVINESKAIKKLSRESITAAFEEAIQSC</sequence>
<proteinExistence type="predicted"/>
<gene>
    <name evidence="1" type="ORF">DW839_30115</name>
</gene>
<comment type="caution">
    <text evidence="1">The sequence shown here is derived from an EMBL/GenBank/DDBJ whole genome shotgun (WGS) entry which is preliminary data.</text>
</comment>
<reference evidence="1 2" key="1">
    <citation type="submission" date="2018-08" db="EMBL/GenBank/DDBJ databases">
        <title>A genome reference for cultivated species of the human gut microbiota.</title>
        <authorList>
            <person name="Zou Y."/>
            <person name="Xue W."/>
            <person name="Luo G."/>
        </authorList>
    </citation>
    <scope>NUCLEOTIDE SEQUENCE [LARGE SCALE GENOMIC DNA]</scope>
    <source>
        <strain evidence="1 2">AM35-14</strain>
    </source>
</reference>
<organism evidence="1 2">
    <name type="scientific">Enterocloster bolteae</name>
    <dbReference type="NCBI Taxonomy" id="208479"/>
    <lineage>
        <taxon>Bacteria</taxon>
        <taxon>Bacillati</taxon>
        <taxon>Bacillota</taxon>
        <taxon>Clostridia</taxon>
        <taxon>Lachnospirales</taxon>
        <taxon>Lachnospiraceae</taxon>
        <taxon>Enterocloster</taxon>
    </lineage>
</organism>
<dbReference type="NCBIfam" id="NF040730">
    <property type="entry name" value="CxCC_doxin"/>
    <property type="match status" value="1"/>
</dbReference>